<sequence>MGCSRKKSSGISGIDSMKYITVAAAVIENSQGQLLLVRKKQTQFFMQVGGKLEANEAAEDCLLREIQEEIAVAAQIKQFIGRFETAAANETDHRLCSYLYHVTLLGEPQIAAEIAAMQWFDPTTVSASDLLAPLTREVVIPWYLQYAQKRRRNLSSSSSAVF</sequence>
<evidence type="ECO:0000259" key="3">
    <source>
        <dbReference type="PROSITE" id="PS51462"/>
    </source>
</evidence>
<accession>A0A1B2LWU3</accession>
<dbReference type="Pfam" id="PF00293">
    <property type="entry name" value="NUDIX"/>
    <property type="match status" value="1"/>
</dbReference>
<dbReference type="PROSITE" id="PS51462">
    <property type="entry name" value="NUDIX"/>
    <property type="match status" value="1"/>
</dbReference>
<evidence type="ECO:0000313" key="4">
    <source>
        <dbReference type="EMBL" id="AOA57243.1"/>
    </source>
</evidence>
<dbReference type="GO" id="GO:0016787">
    <property type="term" value="F:hydrolase activity"/>
    <property type="evidence" value="ECO:0007669"/>
    <property type="project" value="UniProtKB-KW"/>
</dbReference>
<name>A0A1B2LWU3_9GAMM</name>
<dbReference type="PANTHER" id="PTHR43046">
    <property type="entry name" value="GDP-MANNOSE MANNOSYL HYDROLASE"/>
    <property type="match status" value="1"/>
</dbReference>
<dbReference type="InterPro" id="IPR015797">
    <property type="entry name" value="NUDIX_hydrolase-like_dom_sf"/>
</dbReference>
<dbReference type="PANTHER" id="PTHR43046:SF2">
    <property type="entry name" value="8-OXO-DGTP DIPHOSPHATASE-RELATED"/>
    <property type="match status" value="1"/>
</dbReference>
<dbReference type="STRING" id="1789224.BFG52_01975"/>
<organism evidence="4 5">
    <name type="scientific">Acinetobacter larvae</name>
    <dbReference type="NCBI Taxonomy" id="1789224"/>
    <lineage>
        <taxon>Bacteria</taxon>
        <taxon>Pseudomonadati</taxon>
        <taxon>Pseudomonadota</taxon>
        <taxon>Gammaproteobacteria</taxon>
        <taxon>Moraxellales</taxon>
        <taxon>Moraxellaceae</taxon>
        <taxon>Acinetobacter</taxon>
    </lineage>
</organism>
<dbReference type="EMBL" id="CP016895">
    <property type="protein sequence ID" value="AOA57243.1"/>
    <property type="molecule type" value="Genomic_DNA"/>
</dbReference>
<gene>
    <name evidence="4" type="ORF">BFG52_01975</name>
</gene>
<proteinExistence type="predicted"/>
<keyword evidence="5" id="KW-1185">Reference proteome</keyword>
<dbReference type="Proteomes" id="UP000093391">
    <property type="component" value="Chromosome"/>
</dbReference>
<dbReference type="AlphaFoldDB" id="A0A1B2LWU3"/>
<dbReference type="SUPFAM" id="SSF55811">
    <property type="entry name" value="Nudix"/>
    <property type="match status" value="1"/>
</dbReference>
<evidence type="ECO:0000256" key="1">
    <source>
        <dbReference type="ARBA" id="ARBA00001946"/>
    </source>
</evidence>
<dbReference type="KEGG" id="ala:BFG52_01975"/>
<comment type="cofactor">
    <cofactor evidence="1">
        <name>Mg(2+)</name>
        <dbReference type="ChEBI" id="CHEBI:18420"/>
    </cofactor>
</comment>
<evidence type="ECO:0000256" key="2">
    <source>
        <dbReference type="ARBA" id="ARBA00022801"/>
    </source>
</evidence>
<evidence type="ECO:0000313" key="5">
    <source>
        <dbReference type="Proteomes" id="UP000093391"/>
    </source>
</evidence>
<protein>
    <submittedName>
        <fullName evidence="4">DNA mismatch repair protein MutT</fullName>
    </submittedName>
</protein>
<reference evidence="4 5" key="1">
    <citation type="submission" date="2016-08" db="EMBL/GenBank/DDBJ databases">
        <authorList>
            <person name="Seilhamer J.J."/>
        </authorList>
    </citation>
    <scope>NUCLEOTIDE SEQUENCE [LARGE SCALE GENOMIC DNA]</scope>
    <source>
        <strain evidence="4 5">BRTC-1</strain>
    </source>
</reference>
<dbReference type="Gene3D" id="3.90.79.10">
    <property type="entry name" value="Nucleoside Triphosphate Pyrophosphohydrolase"/>
    <property type="match status" value="1"/>
</dbReference>
<dbReference type="CDD" id="cd04690">
    <property type="entry name" value="NUDIX_Hydrolase"/>
    <property type="match status" value="1"/>
</dbReference>
<keyword evidence="2" id="KW-0378">Hydrolase</keyword>
<feature type="domain" description="Nudix hydrolase" evidence="3">
    <location>
        <begin position="17"/>
        <end position="144"/>
    </location>
</feature>
<dbReference type="InterPro" id="IPR000086">
    <property type="entry name" value="NUDIX_hydrolase_dom"/>
</dbReference>